<dbReference type="PANTHER" id="PTHR43190:SF3">
    <property type="entry name" value="N-ACETYL-D-GLUCOSAMINE KINASE"/>
    <property type="match status" value="1"/>
</dbReference>
<dbReference type="PANTHER" id="PTHR43190">
    <property type="entry name" value="N-ACETYL-D-GLUCOSAMINE KINASE"/>
    <property type="match status" value="1"/>
</dbReference>
<dbReference type="Pfam" id="PF01869">
    <property type="entry name" value="BcrAD_BadFG"/>
    <property type="match status" value="1"/>
</dbReference>
<gene>
    <name evidence="2" type="ORF">J2Z69_002384</name>
</gene>
<evidence type="ECO:0000313" key="3">
    <source>
        <dbReference type="Proteomes" id="UP001519288"/>
    </source>
</evidence>
<dbReference type="EMBL" id="JAGGLD010000003">
    <property type="protein sequence ID" value="MBP2001341.1"/>
    <property type="molecule type" value="Genomic_DNA"/>
</dbReference>
<organism evidence="2 3">
    <name type="scientific">Paenibacillus shirakamiensis</name>
    <dbReference type="NCBI Taxonomy" id="1265935"/>
    <lineage>
        <taxon>Bacteria</taxon>
        <taxon>Bacillati</taxon>
        <taxon>Bacillota</taxon>
        <taxon>Bacilli</taxon>
        <taxon>Bacillales</taxon>
        <taxon>Paenibacillaceae</taxon>
        <taxon>Paenibacillus</taxon>
    </lineage>
</organism>
<comment type="caution">
    <text evidence="2">The sequence shown here is derived from an EMBL/GenBank/DDBJ whole genome shotgun (WGS) entry which is preliminary data.</text>
</comment>
<feature type="domain" description="ATPase BadF/BadG/BcrA/BcrD type" evidence="1">
    <location>
        <begin position="5"/>
        <end position="300"/>
    </location>
</feature>
<sequence>MNYYLGVDAGGSKTHALIVNDQGHLQGRGDTGNGNHQTGLQQAEENIALACRLALEEAKLTPKDIHFAYFGLAGADREPDFEILRPMIGSLGFPRHKIACDTMIAMRAGTSRSYGAVIISGTGFNAAARNSAGEELQYGGFGYLFGDGQGSGRSLADFAFRSAIRAWDGRGRPTILQQMVLDTTEFADVPAMLDAALDDRFSPPLHLAELVFKAAQLGDALSIDYLLEEGREHANAVGALIRRLGMEEEAFEVVLGGSVLAKSMNNPMIDAITEELGRIAPKASIVRITMDPVMGAILSAMDADNQPASDEVMATLQNITVSDQKGEIVHE</sequence>
<name>A0ABS4JK33_9BACL</name>
<dbReference type="Proteomes" id="UP001519288">
    <property type="component" value="Unassembled WGS sequence"/>
</dbReference>
<dbReference type="InterPro" id="IPR043129">
    <property type="entry name" value="ATPase_NBD"/>
</dbReference>
<reference evidence="2 3" key="1">
    <citation type="submission" date="2021-03" db="EMBL/GenBank/DDBJ databases">
        <title>Genomic Encyclopedia of Type Strains, Phase IV (KMG-IV): sequencing the most valuable type-strain genomes for metagenomic binning, comparative biology and taxonomic classification.</title>
        <authorList>
            <person name="Goeker M."/>
        </authorList>
    </citation>
    <scope>NUCLEOTIDE SEQUENCE [LARGE SCALE GENOMIC DNA]</scope>
    <source>
        <strain evidence="2 3">DSM 26806</strain>
    </source>
</reference>
<dbReference type="CDD" id="cd24007">
    <property type="entry name" value="ASKHA_NBD_eukNAGK-like"/>
    <property type="match status" value="1"/>
</dbReference>
<dbReference type="Gene3D" id="3.30.420.40">
    <property type="match status" value="2"/>
</dbReference>
<evidence type="ECO:0000259" key="1">
    <source>
        <dbReference type="Pfam" id="PF01869"/>
    </source>
</evidence>
<dbReference type="RefSeq" id="WP_209862461.1">
    <property type="nucleotide sequence ID" value="NZ_JAGGLD010000003.1"/>
</dbReference>
<evidence type="ECO:0000313" key="2">
    <source>
        <dbReference type="EMBL" id="MBP2001341.1"/>
    </source>
</evidence>
<dbReference type="SUPFAM" id="SSF53067">
    <property type="entry name" value="Actin-like ATPase domain"/>
    <property type="match status" value="2"/>
</dbReference>
<dbReference type="InterPro" id="IPR002731">
    <property type="entry name" value="ATPase_BadF"/>
</dbReference>
<accession>A0ABS4JK33</accession>
<protein>
    <submittedName>
        <fullName evidence="2">N-acetylglucosamine kinase-like BadF-type ATPase</fullName>
    </submittedName>
</protein>
<dbReference type="InterPro" id="IPR052519">
    <property type="entry name" value="Euk-type_GlcNAc_Kinase"/>
</dbReference>
<keyword evidence="3" id="KW-1185">Reference proteome</keyword>
<proteinExistence type="predicted"/>